<organism evidence="2 5">
    <name type="scientific">Vibrio alginolyticus</name>
    <dbReference type="NCBI Taxonomy" id="663"/>
    <lineage>
        <taxon>Bacteria</taxon>
        <taxon>Pseudomonadati</taxon>
        <taxon>Pseudomonadota</taxon>
        <taxon>Gammaproteobacteria</taxon>
        <taxon>Vibrionales</taxon>
        <taxon>Vibrionaceae</taxon>
        <taxon>Vibrio</taxon>
    </lineage>
</organism>
<evidence type="ECO:0000313" key="5">
    <source>
        <dbReference type="Proteomes" id="UP000532247"/>
    </source>
</evidence>
<dbReference type="Proteomes" id="UP000532247">
    <property type="component" value="Unassembled WGS sequence"/>
</dbReference>
<sequence>MMRKFMQVLLLLAVIAAGVLAWVFIPSHETIGQKTLEQALNDDYSLVGHRIYSTDPDAGNRFGYFVLATGQSIEEQEPFLVTSDQFIRMEQTGDNTLSVTINGRIYHYHNDLWVPKSDGKLQHFLVSATAKYVR</sequence>
<dbReference type="Proteomes" id="UP000054316">
    <property type="component" value="Unassembled WGS sequence"/>
</dbReference>
<evidence type="ECO:0000313" key="1">
    <source>
        <dbReference type="EMBL" id="EGQ9133837.1"/>
    </source>
</evidence>
<gene>
    <name evidence="3" type="ORF">AL553_020130</name>
    <name evidence="2" type="ORF">F0254_06805</name>
    <name evidence="1" type="ORF">GHY86_01545</name>
</gene>
<dbReference type="EMBL" id="VTYF01000002">
    <property type="protein sequence ID" value="NOI08577.1"/>
    <property type="molecule type" value="Genomic_DNA"/>
</dbReference>
<dbReference type="AlphaFoldDB" id="A0A0H0YEH1"/>
<reference evidence="3 4" key="1">
    <citation type="submission" date="2017-12" db="EMBL/GenBank/DDBJ databases">
        <title>FDA dAtabase for Regulatory Grade micrObial Sequences (FDA-ARGOS): Supporting development and validation of Infectious Disease Dx tests.</title>
        <authorList>
            <person name="Hoffmann M."/>
            <person name="Allard M."/>
            <person name="Evans P."/>
            <person name="Brown E."/>
            <person name="Tallon L.J."/>
            <person name="Sadzewicz L."/>
            <person name="Sengamalay N."/>
            <person name="Ott S."/>
            <person name="Godinez A."/>
            <person name="Nagaraj S."/>
            <person name="Vavikolanu K."/>
            <person name="Aluvathingal J."/>
            <person name="Nadendla S."/>
            <person name="Hobson J."/>
            <person name="Sichtig H."/>
        </authorList>
    </citation>
    <scope>NUCLEOTIDE SEQUENCE [LARGE SCALE GENOMIC DNA]</scope>
    <source>
        <strain evidence="4">ATCC 17749</strain>
        <strain evidence="3">FDAARGOS_97</strain>
    </source>
</reference>
<dbReference type="EMBL" id="AAXMUW010000002">
    <property type="protein sequence ID" value="EGQ9133837.1"/>
    <property type="molecule type" value="Genomic_DNA"/>
</dbReference>
<accession>A0A0H0YEH1</accession>
<dbReference type="eggNOG" id="ENOG5031U3P">
    <property type="taxonomic scope" value="Bacteria"/>
</dbReference>
<name>A0A0H0YEH1_VIBAL</name>
<proteinExistence type="predicted"/>
<dbReference type="Proteomes" id="UP000714625">
    <property type="component" value="Unassembled WGS sequence"/>
</dbReference>
<comment type="caution">
    <text evidence="2">The sequence shown here is derived from an EMBL/GenBank/DDBJ whole genome shotgun (WGS) entry which is preliminary data.</text>
</comment>
<dbReference type="STRING" id="663.BAU10_23820"/>
<dbReference type="EMBL" id="LOSN02000002">
    <property type="protein sequence ID" value="PNP19952.1"/>
    <property type="molecule type" value="Genomic_DNA"/>
</dbReference>
<evidence type="ECO:0000313" key="3">
    <source>
        <dbReference type="EMBL" id="PNP19952.1"/>
    </source>
</evidence>
<evidence type="ECO:0000313" key="4">
    <source>
        <dbReference type="Proteomes" id="UP000054316"/>
    </source>
</evidence>
<keyword evidence="4" id="KW-1185">Reference proteome</keyword>
<dbReference type="OrthoDB" id="5879886at2"/>
<evidence type="ECO:0000313" key="2">
    <source>
        <dbReference type="EMBL" id="NOI08577.1"/>
    </source>
</evidence>
<protein>
    <submittedName>
        <fullName evidence="2">Uncharacterized protein</fullName>
    </submittedName>
</protein>
<reference evidence="2 5" key="2">
    <citation type="submission" date="2019-09" db="EMBL/GenBank/DDBJ databases">
        <title>Draft genome sequencing and comparative genomics of hatchery-associated Vibrios.</title>
        <authorList>
            <person name="Kehlet-Delgado H."/>
            <person name="Mueller R.S."/>
        </authorList>
    </citation>
    <scope>NUCLEOTIDE SEQUENCE [LARGE SCALE GENOMIC DNA]</scope>
    <source>
        <strain evidence="2 5">081416A</strain>
    </source>
</reference>
<reference evidence="1" key="3">
    <citation type="submission" date="2019-11" db="EMBL/GenBank/DDBJ databases">
        <authorList>
            <consortium name="PulseNet: The National Subtyping Network for Foodborne Disease Surveillance"/>
            <person name="Tarr C.L."/>
            <person name="Trees E."/>
            <person name="Katz L.S."/>
            <person name="Carleton-Romer H.A."/>
            <person name="Stroika S."/>
            <person name="Kucerova Z."/>
            <person name="Roache K.F."/>
            <person name="Sabol A.L."/>
            <person name="Besser J."/>
            <person name="Gerner-Smidt P."/>
        </authorList>
    </citation>
    <scope>NUCLEOTIDE SEQUENCE</scope>
    <source>
        <strain evidence="1">PNUSAV001129</strain>
    </source>
</reference>